<gene>
    <name evidence="2" type="ORF">DY000_02060140</name>
</gene>
<dbReference type="EMBL" id="QGKV02001556">
    <property type="protein sequence ID" value="KAF3518107.1"/>
    <property type="molecule type" value="Genomic_DNA"/>
</dbReference>
<feature type="compositionally biased region" description="Low complexity" evidence="1">
    <location>
        <begin position="26"/>
        <end position="35"/>
    </location>
</feature>
<reference evidence="2 3" key="1">
    <citation type="journal article" date="2020" name="BMC Genomics">
        <title>Intraspecific diversification of the crop wild relative Brassica cretica Lam. using demographic model selection.</title>
        <authorList>
            <person name="Kioukis A."/>
            <person name="Michalopoulou V.A."/>
            <person name="Briers L."/>
            <person name="Pirintsos S."/>
            <person name="Studholme D.J."/>
            <person name="Pavlidis P."/>
            <person name="Sarris P.F."/>
        </authorList>
    </citation>
    <scope>NUCLEOTIDE SEQUENCE [LARGE SCALE GENOMIC DNA]</scope>
    <source>
        <strain evidence="3">cv. PFS-1207/04</strain>
    </source>
</reference>
<feature type="compositionally biased region" description="Basic and acidic residues" evidence="1">
    <location>
        <begin position="36"/>
        <end position="83"/>
    </location>
</feature>
<evidence type="ECO:0000313" key="2">
    <source>
        <dbReference type="EMBL" id="KAF3518107.1"/>
    </source>
</evidence>
<comment type="caution">
    <text evidence="2">The sequence shown here is derived from an EMBL/GenBank/DDBJ whole genome shotgun (WGS) entry which is preliminary data.</text>
</comment>
<keyword evidence="3" id="KW-1185">Reference proteome</keyword>
<name>A0ABQ7AVI0_BRACR</name>
<accession>A0ABQ7AVI0</accession>
<feature type="compositionally biased region" description="Basic residues" evidence="1">
    <location>
        <begin position="178"/>
        <end position="190"/>
    </location>
</feature>
<protein>
    <submittedName>
        <fullName evidence="2">Uncharacterized protein</fullName>
    </submittedName>
</protein>
<organism evidence="2 3">
    <name type="scientific">Brassica cretica</name>
    <name type="common">Mustard</name>
    <dbReference type="NCBI Taxonomy" id="69181"/>
    <lineage>
        <taxon>Eukaryota</taxon>
        <taxon>Viridiplantae</taxon>
        <taxon>Streptophyta</taxon>
        <taxon>Embryophyta</taxon>
        <taxon>Tracheophyta</taxon>
        <taxon>Spermatophyta</taxon>
        <taxon>Magnoliopsida</taxon>
        <taxon>eudicotyledons</taxon>
        <taxon>Gunneridae</taxon>
        <taxon>Pentapetalae</taxon>
        <taxon>rosids</taxon>
        <taxon>malvids</taxon>
        <taxon>Brassicales</taxon>
        <taxon>Brassicaceae</taxon>
        <taxon>Brassiceae</taxon>
        <taxon>Brassica</taxon>
    </lineage>
</organism>
<feature type="compositionally biased region" description="Low complexity" evidence="1">
    <location>
        <begin position="1"/>
        <end position="16"/>
    </location>
</feature>
<dbReference type="Proteomes" id="UP000266723">
    <property type="component" value="Unassembled WGS sequence"/>
</dbReference>
<proteinExistence type="predicted"/>
<evidence type="ECO:0000313" key="3">
    <source>
        <dbReference type="Proteomes" id="UP000266723"/>
    </source>
</evidence>
<feature type="region of interest" description="Disordered" evidence="1">
    <location>
        <begin position="1"/>
        <end position="88"/>
    </location>
</feature>
<sequence length="190" mass="21163">MDLALPPDLTDPPGGDMVNKEYSGGSVAKAVSQKSVVKEQQNETYEVQREREGIVKKAEANRQKAETDDKEESNKKENGKTDGLEVNVTSNWSLVSPAKVGRSPATSAQNTVDIKISASKCSVLSMDEEEEGEILVEEQQNMEIQMDEENEYTKELESDMLKDNILNQQVREKDKAGLRKGMRRGQKTKA</sequence>
<evidence type="ECO:0000256" key="1">
    <source>
        <dbReference type="SAM" id="MobiDB-lite"/>
    </source>
</evidence>
<feature type="region of interest" description="Disordered" evidence="1">
    <location>
        <begin position="159"/>
        <end position="190"/>
    </location>
</feature>